<dbReference type="GeneID" id="25273574"/>
<protein>
    <recommendedName>
        <fullName evidence="6">Protein phosphatase 1 regulatory subunit 7</fullName>
    </recommendedName>
</protein>
<evidence type="ECO:0000256" key="3">
    <source>
        <dbReference type="SAM" id="MobiDB-lite"/>
    </source>
</evidence>
<dbReference type="SUPFAM" id="SSF52058">
    <property type="entry name" value="L domain-like"/>
    <property type="match status" value="1"/>
</dbReference>
<dbReference type="PANTHER" id="PTHR15454">
    <property type="entry name" value="NISCHARIN RELATED"/>
    <property type="match status" value="1"/>
</dbReference>
<dbReference type="Pfam" id="PF13855">
    <property type="entry name" value="LRR_8"/>
    <property type="match status" value="1"/>
</dbReference>
<sequence length="408" mass="46154">MLLNKWPPTMAEQLSMQQLRPDHATTRFRRVVRKSKETAEGVPPPSSAPAAEVGAGAEPPTTTPRKSEVARKCSDVSSPDEEGNSVHAQRLGVDIPLDPNDEELLFQGARIFKIENLNNFKNLKKLALIANEVSVIEGLEEQGPTLEQLELYQNHIKRIDNIQHLTHLRVLDLSFNNIRRIEHLETLVNLRELFLSSNKITKIEGLSTLKELRTLELGSNRIRVVEGIENLTNLTELWLGRNKITRLELPHLPQLARASLQSNRIEEWNPELFGNCPKLRELYLSHNNLPSPPSEIGQLVELTVLDLCCNRIDDVGTIASLHQLQDLWLNDNKLETVEKIRCLQHLSALDTLYLERNPLQASLGPGYRQAVTDLLPRLSQLDALSISTTVHFVQHKGDESQVKPILKR</sequence>
<dbReference type="PROSITE" id="PS51450">
    <property type="entry name" value="LRR"/>
    <property type="match status" value="8"/>
</dbReference>
<dbReference type="Gene3D" id="3.80.10.10">
    <property type="entry name" value="Ribonuclease Inhibitor"/>
    <property type="match status" value="2"/>
</dbReference>
<dbReference type="RefSeq" id="XP_013249358.1">
    <property type="nucleotide sequence ID" value="XM_013393904.1"/>
</dbReference>
<dbReference type="InterPro" id="IPR001611">
    <property type="entry name" value="Leu-rich_rpt"/>
</dbReference>
<dbReference type="OMA" id="NRIEEWN"/>
<evidence type="ECO:0000313" key="4">
    <source>
        <dbReference type="EMBL" id="CDI80717.1"/>
    </source>
</evidence>
<reference evidence="4" key="2">
    <citation type="submission" date="2013-10" db="EMBL/GenBank/DDBJ databases">
        <authorList>
            <person name="Aslett M."/>
        </authorList>
    </citation>
    <scope>NUCLEOTIDE SEQUENCE</scope>
    <source>
        <strain evidence="4">Houghton</strain>
    </source>
</reference>
<proteinExistence type="predicted"/>
<dbReference type="SMART" id="SM00365">
    <property type="entry name" value="LRR_SD22"/>
    <property type="match status" value="7"/>
</dbReference>
<dbReference type="PANTHER" id="PTHR15454:SF56">
    <property type="entry name" value="PROTEIN PHOSPHATASE 1 REGULATORY SUBUNIT 7-RELATED"/>
    <property type="match status" value="1"/>
</dbReference>
<evidence type="ECO:0000256" key="2">
    <source>
        <dbReference type="ARBA" id="ARBA00022737"/>
    </source>
</evidence>
<keyword evidence="5" id="KW-1185">Reference proteome</keyword>
<feature type="compositionally biased region" description="Low complexity" evidence="3">
    <location>
        <begin position="48"/>
        <end position="60"/>
    </location>
</feature>
<feature type="compositionally biased region" description="Basic and acidic residues" evidence="3">
    <location>
        <begin position="65"/>
        <end position="74"/>
    </location>
</feature>
<reference evidence="4" key="1">
    <citation type="submission" date="2013-10" db="EMBL/GenBank/DDBJ databases">
        <title>Genomic analysis of the causative agents of coccidiosis in chickens.</title>
        <authorList>
            <person name="Reid A.J."/>
            <person name="Blake D."/>
            <person name="Billington K."/>
            <person name="Browne H."/>
            <person name="Dunn M."/>
            <person name="Hung S."/>
            <person name="Kawahara F."/>
            <person name="Miranda-Saavedra D."/>
            <person name="Mourier T."/>
            <person name="Nagra H."/>
            <person name="Otto T.D."/>
            <person name="Rawlings N."/>
            <person name="Sanchez A."/>
            <person name="Sanders M."/>
            <person name="Subramaniam C."/>
            <person name="Tay Y."/>
            <person name="Dear P."/>
            <person name="Doerig C."/>
            <person name="Gruber A."/>
            <person name="Parkinson J."/>
            <person name="Shirley M."/>
            <person name="Wan K.L."/>
            <person name="Berriman M."/>
            <person name="Tomley F."/>
            <person name="Pain A."/>
        </authorList>
    </citation>
    <scope>NUCLEOTIDE SEQUENCE</scope>
    <source>
        <strain evidence="4">Houghton</strain>
    </source>
</reference>
<dbReference type="EMBL" id="HG671303">
    <property type="protein sequence ID" value="CDI80717.1"/>
    <property type="molecule type" value="Genomic_DNA"/>
</dbReference>
<keyword evidence="1" id="KW-0433">Leucine-rich repeat</keyword>
<dbReference type="AlphaFoldDB" id="U6GMC7"/>
<accession>U6GMC7</accession>
<keyword evidence="2" id="KW-0677">Repeat</keyword>
<dbReference type="VEuPathDB" id="ToxoDB:EAH_00055040"/>
<evidence type="ECO:0000256" key="1">
    <source>
        <dbReference type="ARBA" id="ARBA00022614"/>
    </source>
</evidence>
<dbReference type="InterPro" id="IPR003591">
    <property type="entry name" value="Leu-rich_rpt_typical-subtyp"/>
</dbReference>
<dbReference type="Pfam" id="PF12799">
    <property type="entry name" value="LRR_4"/>
    <property type="match status" value="2"/>
</dbReference>
<organism evidence="4 5">
    <name type="scientific">Eimeria acervulina</name>
    <name type="common">Coccidian parasite</name>
    <dbReference type="NCBI Taxonomy" id="5801"/>
    <lineage>
        <taxon>Eukaryota</taxon>
        <taxon>Sar</taxon>
        <taxon>Alveolata</taxon>
        <taxon>Apicomplexa</taxon>
        <taxon>Conoidasida</taxon>
        <taxon>Coccidia</taxon>
        <taxon>Eucoccidiorida</taxon>
        <taxon>Eimeriorina</taxon>
        <taxon>Eimeriidae</taxon>
        <taxon>Eimeria</taxon>
    </lineage>
</organism>
<dbReference type="GO" id="GO:0005737">
    <property type="term" value="C:cytoplasm"/>
    <property type="evidence" value="ECO:0007669"/>
    <property type="project" value="TreeGrafter"/>
</dbReference>
<name>U6GMC7_EIMAC</name>
<dbReference type="OrthoDB" id="7451790at2759"/>
<feature type="region of interest" description="Disordered" evidence="3">
    <location>
        <begin position="31"/>
        <end position="93"/>
    </location>
</feature>
<gene>
    <name evidence="4" type="ORF">EAH_00055040</name>
</gene>
<dbReference type="InterPro" id="IPR025875">
    <property type="entry name" value="Leu-rich_rpt_4"/>
</dbReference>
<dbReference type="Proteomes" id="UP000018050">
    <property type="component" value="Unassembled WGS sequence"/>
</dbReference>
<dbReference type="InterPro" id="IPR032675">
    <property type="entry name" value="LRR_dom_sf"/>
</dbReference>
<evidence type="ECO:0008006" key="6">
    <source>
        <dbReference type="Google" id="ProtNLM"/>
    </source>
</evidence>
<dbReference type="Pfam" id="PF00560">
    <property type="entry name" value="LRR_1"/>
    <property type="match status" value="1"/>
</dbReference>
<dbReference type="SMART" id="SM00369">
    <property type="entry name" value="LRR_TYP"/>
    <property type="match status" value="7"/>
</dbReference>
<evidence type="ECO:0000313" key="5">
    <source>
        <dbReference type="Proteomes" id="UP000018050"/>
    </source>
</evidence>